<dbReference type="PROSITE" id="PS51257">
    <property type="entry name" value="PROKAR_LIPOPROTEIN"/>
    <property type="match status" value="1"/>
</dbReference>
<dbReference type="OrthoDB" id="5598420at2"/>
<gene>
    <name evidence="1" type="ORF">TW77_20145</name>
</gene>
<evidence type="ECO:0000313" key="2">
    <source>
        <dbReference type="Proteomes" id="UP000033452"/>
    </source>
</evidence>
<dbReference type="Pfam" id="PF06804">
    <property type="entry name" value="Lipoprotein_18"/>
    <property type="match status" value="1"/>
</dbReference>
<reference evidence="1 2" key="1">
    <citation type="journal article" date="2015" name="BMC Genomics">
        <title>Genome mining reveals unlocked bioactive potential of marine Gram-negative bacteria.</title>
        <authorList>
            <person name="Machado H."/>
            <person name="Sonnenschein E.C."/>
            <person name="Melchiorsen J."/>
            <person name="Gram L."/>
        </authorList>
    </citation>
    <scope>NUCLEOTIDE SEQUENCE [LARGE SCALE GENOMIC DNA]</scope>
    <source>
        <strain evidence="1 2">S2471</strain>
    </source>
</reference>
<dbReference type="InterPro" id="IPR042268">
    <property type="entry name" value="BamC_C"/>
</dbReference>
<keyword evidence="2" id="KW-1185">Reference proteome</keyword>
<dbReference type="Gene3D" id="3.30.310.170">
    <property type="entry name" value="Outer membrane protein assembly factor BamC"/>
    <property type="match status" value="1"/>
</dbReference>
<accession>A0A0F4QEP0</accession>
<dbReference type="RefSeq" id="WP_046006763.1">
    <property type="nucleotide sequence ID" value="NZ_JXYA01000054.1"/>
</dbReference>
<proteinExistence type="predicted"/>
<protein>
    <submittedName>
        <fullName evidence="1">Outer membrane protein assembly factor BamC</fullName>
    </submittedName>
</protein>
<dbReference type="InterPro" id="IPR010653">
    <property type="entry name" value="NlpB/DapX"/>
</dbReference>
<dbReference type="AlphaFoldDB" id="A0A0F4QEP0"/>
<sequence>MQYWVPKALTLGVLLGLTGCSVFPNDAHNSKNYRVNEGINVPDGLEQPYQDPQYKMTVAVYDNNSDSDAKLYRPPQQVLTLAQGSWAESKDKIAKVYFDKNDGIEDLSAFIWDSLDGVLVNHNTGVVKDARQQGTIETDWYSLIRKDEGWLWEDIVEVSRQRFAFTVEQKEHQRTASLSAKLLDYQSDEQPLTDTLKQQLEVRALNEVIAEFDYRYRLLAVELRKQQGLLSLQGGFDQDGNAAMLTLVEKSAVMDRLSNFLERVNFTVIRLDRELDQVKIRYEAPDQSVWDSIWGEEATVLPVADGDYIVKVSTTDDGQTALTWLDSEEQVLDAQTMELLLQSLLEVLRSRGLQI</sequence>
<evidence type="ECO:0000313" key="1">
    <source>
        <dbReference type="EMBL" id="KJZ06168.1"/>
    </source>
</evidence>
<dbReference type="Proteomes" id="UP000033452">
    <property type="component" value="Unassembled WGS sequence"/>
</dbReference>
<dbReference type="EMBL" id="JXYA01000054">
    <property type="protein sequence ID" value="KJZ06168.1"/>
    <property type="molecule type" value="Genomic_DNA"/>
</dbReference>
<name>A0A0F4QEP0_9GAMM</name>
<dbReference type="PATRIC" id="fig|43658.5.peg.4255"/>
<comment type="caution">
    <text evidence="1">The sequence shown here is derived from an EMBL/GenBank/DDBJ whole genome shotgun (WGS) entry which is preliminary data.</text>
</comment>
<dbReference type="Gene3D" id="3.30.530.50">
    <property type="match status" value="1"/>
</dbReference>
<organism evidence="1 2">
    <name type="scientific">Pseudoalteromonas rubra</name>
    <dbReference type="NCBI Taxonomy" id="43658"/>
    <lineage>
        <taxon>Bacteria</taxon>
        <taxon>Pseudomonadati</taxon>
        <taxon>Pseudomonadota</taxon>
        <taxon>Gammaproteobacteria</taxon>
        <taxon>Alteromonadales</taxon>
        <taxon>Pseudoalteromonadaceae</taxon>
        <taxon>Pseudoalteromonas</taxon>
    </lineage>
</organism>